<keyword evidence="2" id="KW-1133">Transmembrane helix</keyword>
<keyword evidence="2" id="KW-0812">Transmembrane</keyword>
<organism evidence="3 4">
    <name type="scientific">Acrocarpospora corrugata</name>
    <dbReference type="NCBI Taxonomy" id="35763"/>
    <lineage>
        <taxon>Bacteria</taxon>
        <taxon>Bacillati</taxon>
        <taxon>Actinomycetota</taxon>
        <taxon>Actinomycetes</taxon>
        <taxon>Streptosporangiales</taxon>
        <taxon>Streptosporangiaceae</taxon>
        <taxon>Acrocarpospora</taxon>
    </lineage>
</organism>
<proteinExistence type="predicted"/>
<feature type="region of interest" description="Disordered" evidence="1">
    <location>
        <begin position="185"/>
        <end position="241"/>
    </location>
</feature>
<evidence type="ECO:0000256" key="1">
    <source>
        <dbReference type="SAM" id="MobiDB-lite"/>
    </source>
</evidence>
<feature type="transmembrane region" description="Helical" evidence="2">
    <location>
        <begin position="24"/>
        <end position="45"/>
    </location>
</feature>
<dbReference type="Proteomes" id="UP000334990">
    <property type="component" value="Unassembled WGS sequence"/>
</dbReference>
<dbReference type="RefSeq" id="WP_174876124.1">
    <property type="nucleotide sequence ID" value="NZ_BAAABN010000020.1"/>
</dbReference>
<evidence type="ECO:0008006" key="5">
    <source>
        <dbReference type="Google" id="ProtNLM"/>
    </source>
</evidence>
<dbReference type="AlphaFoldDB" id="A0A5M3VTE3"/>
<feature type="compositionally biased region" description="Low complexity" evidence="1">
    <location>
        <begin position="43"/>
        <end position="65"/>
    </location>
</feature>
<gene>
    <name evidence="3" type="ORF">Acor_18470</name>
</gene>
<accession>A0A5M3VTE3</accession>
<reference evidence="3 4" key="1">
    <citation type="submission" date="2019-10" db="EMBL/GenBank/DDBJ databases">
        <title>Whole genome shotgun sequence of Acrocarpospora corrugata NBRC 13972.</title>
        <authorList>
            <person name="Ichikawa N."/>
            <person name="Kimura A."/>
            <person name="Kitahashi Y."/>
            <person name="Komaki H."/>
            <person name="Oguchi A."/>
        </authorList>
    </citation>
    <scope>NUCLEOTIDE SEQUENCE [LARGE SCALE GENOMIC DNA]</scope>
    <source>
        <strain evidence="3 4">NBRC 13972</strain>
    </source>
</reference>
<evidence type="ECO:0000256" key="2">
    <source>
        <dbReference type="SAM" id="Phobius"/>
    </source>
</evidence>
<evidence type="ECO:0000313" key="3">
    <source>
        <dbReference type="EMBL" id="GER99783.1"/>
    </source>
</evidence>
<keyword evidence="2" id="KW-0472">Membrane</keyword>
<keyword evidence="4" id="KW-1185">Reference proteome</keyword>
<feature type="compositionally biased region" description="Basic and acidic residues" evidence="1">
    <location>
        <begin position="191"/>
        <end position="210"/>
    </location>
</feature>
<dbReference type="EMBL" id="BLAD01000041">
    <property type="protein sequence ID" value="GER99783.1"/>
    <property type="molecule type" value="Genomic_DNA"/>
</dbReference>
<name>A0A5M3VTE3_9ACTN</name>
<feature type="compositionally biased region" description="Gly residues" evidence="1">
    <location>
        <begin position="74"/>
        <end position="85"/>
    </location>
</feature>
<comment type="caution">
    <text evidence="3">The sequence shown here is derived from an EMBL/GenBank/DDBJ whole genome shotgun (WGS) entry which is preliminary data.</text>
</comment>
<feature type="region of interest" description="Disordered" evidence="1">
    <location>
        <begin position="43"/>
        <end position="85"/>
    </location>
</feature>
<evidence type="ECO:0000313" key="4">
    <source>
        <dbReference type="Proteomes" id="UP000334990"/>
    </source>
</evidence>
<protein>
    <recommendedName>
        <fullName evidence="5">DUF5666 domain-containing protein</fullName>
    </recommendedName>
</protein>
<sequence length="241" mass="25042">MTDPEFKPAEELAYEPVRRPKRRALVAGVATALLVVGGVGVAAAASSPTPSGSESPTAVPSGEPSPGLPPGKPGPGHKGGWGPLRGGMFGALHGEFVVPKEGGGYETVSMQSGKVTAVDQSSVTVRSEDGFSRTYSIADTTRVDGGREGIGSVKVDDDVTVLATVADGKATATMLINATRPARPGWFDQRGGNREWKIGPEELQRGDRFPRRIPMNPDELKPIPSPPDSPIPESATPTPTA</sequence>